<dbReference type="Pfam" id="PF02358">
    <property type="entry name" value="Trehalose_PPase"/>
    <property type="match status" value="1"/>
</dbReference>
<dbReference type="GO" id="GO:0003825">
    <property type="term" value="F:alpha,alpha-trehalose-phosphate synthase (UDP-forming) activity"/>
    <property type="evidence" value="ECO:0007669"/>
    <property type="project" value="TreeGrafter"/>
</dbReference>
<sequence length="833" mass="94172">MSTIQILTPDHVASYLPLTPHIQGRIINVTHQIPYTITRAASPVHIIQRPPSPPPPNHQENDDEEEVIEPVTAAPVSKLARHHRRGKTIRAKFHAANWTLVESRGHGALFSGLQSLQQSWETIHIGWTGPIGIEGSNQPEQLDHLDTRDRAKLENLLWKTKQIVPIFLDHKSRGHYEGYCKEVLWPLLHYLVMPSSSDGHDQKKNWGDYVAVNQIFAEKILEHYRPGDIIFVNDYHLCLVPQMVRDKLPDVPIGMFIHTTFPSSEIFRCLTACKQILHGILGANLVGFQTYAYARHFISTCTRVLGCESSKLGVNVKGSIVSVGSFPIGIDIDRIDRFRKQPGVQPKVDAIRSMYNGKKIIIGRDKMDSAKGILHKLRAYKKFLHDYPQWRGKVVLIQVTTPTHDEHSKLETKVSELVSQINGLYGSLEFTPVHHYHQDIDRDEYYALLSVADVALITSVRDGMNTTSFEYIICQDQQYGPLILSEFTGTAGSFGAAILINPWDYAGVSKAILEALSMSPEEKRTRHQQLYNHVTTHTASVWAHSFVKQLVSVAQELNQSRFTPVLNKNELLEKYAKANRRVLFFDYDGTLTPIVSVPSEAKPGAQMLQSLQTLCSDPKNEVWIISGRDQATLEKWLGHIPNLNFSAEHGCFLKPAKTKDWSNVVDDIDMSWKQDVIEIFDYYTERTQGSFIEHKKSSVSWHYRLADAEYGAFQANECQNHLENSIVSKFPVEILVGKKNLEVRPVLINKGEVVKKVLAQVADADFIMCAGDDKTDEDMFQVLNIANSNKAFAENKSIFTTTVGSSKKKTMADWHVPDCRQLTDILNDMATIR</sequence>
<evidence type="ECO:0000256" key="3">
    <source>
        <dbReference type="SAM" id="MobiDB-lite"/>
    </source>
</evidence>
<dbReference type="NCBIfam" id="TIGR01484">
    <property type="entry name" value="HAD-SF-IIB"/>
    <property type="match status" value="1"/>
</dbReference>
<reference evidence="4" key="1">
    <citation type="submission" date="2020-01" db="EMBL/GenBank/DDBJ databases">
        <title>Genome Sequencing of Three Apophysomyces-Like Fungal Strains Confirms a Novel Fungal Genus in the Mucoromycota with divergent Burkholderia-like Endosymbiotic Bacteria.</title>
        <authorList>
            <person name="Stajich J.E."/>
            <person name="Macias A.M."/>
            <person name="Carter-House D."/>
            <person name="Lovett B."/>
            <person name="Kasson L.R."/>
            <person name="Berry K."/>
            <person name="Grigoriev I."/>
            <person name="Chang Y."/>
            <person name="Spatafora J."/>
            <person name="Kasson M.T."/>
        </authorList>
    </citation>
    <scope>NUCLEOTIDE SEQUENCE</scope>
    <source>
        <strain evidence="4">NRRL A-21654</strain>
    </source>
</reference>
<dbReference type="NCBIfam" id="NF011071">
    <property type="entry name" value="PRK14501.1"/>
    <property type="match status" value="1"/>
</dbReference>
<comment type="caution">
    <text evidence="4">The sequence shown here is derived from an EMBL/GenBank/DDBJ whole genome shotgun (WGS) entry which is preliminary data.</text>
</comment>
<dbReference type="AlphaFoldDB" id="A0A8H7BTU3"/>
<dbReference type="CDD" id="cd01627">
    <property type="entry name" value="HAD_TPP"/>
    <property type="match status" value="1"/>
</dbReference>
<feature type="region of interest" description="Disordered" evidence="3">
    <location>
        <begin position="46"/>
        <end position="65"/>
    </location>
</feature>
<dbReference type="EMBL" id="JABAYA010000056">
    <property type="protein sequence ID" value="KAF7727461.1"/>
    <property type="molecule type" value="Genomic_DNA"/>
</dbReference>
<proteinExistence type="inferred from homology"/>
<dbReference type="Gene3D" id="3.40.50.2000">
    <property type="entry name" value="Glycogen Phosphorylase B"/>
    <property type="match status" value="2"/>
</dbReference>
<keyword evidence="5" id="KW-1185">Reference proteome</keyword>
<dbReference type="InterPro" id="IPR036412">
    <property type="entry name" value="HAD-like_sf"/>
</dbReference>
<dbReference type="GO" id="GO:0004805">
    <property type="term" value="F:trehalose-phosphatase activity"/>
    <property type="evidence" value="ECO:0007669"/>
    <property type="project" value="TreeGrafter"/>
</dbReference>
<dbReference type="Proteomes" id="UP000605846">
    <property type="component" value="Unassembled WGS sequence"/>
</dbReference>
<dbReference type="InterPro" id="IPR001830">
    <property type="entry name" value="Glyco_trans_20"/>
</dbReference>
<evidence type="ECO:0000313" key="4">
    <source>
        <dbReference type="EMBL" id="KAF7727461.1"/>
    </source>
</evidence>
<dbReference type="GO" id="GO:0005946">
    <property type="term" value="C:alpha,alpha-trehalose-phosphate synthase complex (UDP-forming)"/>
    <property type="evidence" value="ECO:0007669"/>
    <property type="project" value="TreeGrafter"/>
</dbReference>
<evidence type="ECO:0000256" key="2">
    <source>
        <dbReference type="ARBA" id="ARBA00006330"/>
    </source>
</evidence>
<organism evidence="4 5">
    <name type="scientific">Apophysomyces ossiformis</name>
    <dbReference type="NCBI Taxonomy" id="679940"/>
    <lineage>
        <taxon>Eukaryota</taxon>
        <taxon>Fungi</taxon>
        <taxon>Fungi incertae sedis</taxon>
        <taxon>Mucoromycota</taxon>
        <taxon>Mucoromycotina</taxon>
        <taxon>Mucoromycetes</taxon>
        <taxon>Mucorales</taxon>
        <taxon>Mucorineae</taxon>
        <taxon>Mucoraceae</taxon>
        <taxon>Apophysomyces</taxon>
    </lineage>
</organism>
<gene>
    <name evidence="4" type="primary">TPS2_6</name>
    <name evidence="4" type="ORF">EC973_007530</name>
</gene>
<dbReference type="NCBIfam" id="TIGR00685">
    <property type="entry name" value="T6PP"/>
    <property type="match status" value="1"/>
</dbReference>
<protein>
    <submittedName>
        <fullName evidence="4">Threalose-6-phosphate phosphatase</fullName>
    </submittedName>
</protein>
<dbReference type="OrthoDB" id="755951at2759"/>
<accession>A0A8H7BTU3</accession>
<dbReference type="InterPro" id="IPR003337">
    <property type="entry name" value="Trehalose_PPase"/>
</dbReference>
<evidence type="ECO:0000256" key="1">
    <source>
        <dbReference type="ARBA" id="ARBA00005409"/>
    </source>
</evidence>
<dbReference type="PANTHER" id="PTHR10788:SF123">
    <property type="entry name" value="TREHALOSE-PHOSPHATASE"/>
    <property type="match status" value="1"/>
</dbReference>
<dbReference type="FunFam" id="3.40.50.1000:FF:000052">
    <property type="entry name" value="Alpha,alpha-trehalose-phosphate synthase [UDP-forming] 6"/>
    <property type="match status" value="1"/>
</dbReference>
<dbReference type="InterPro" id="IPR006379">
    <property type="entry name" value="HAD-SF_hydro_IIB"/>
</dbReference>
<dbReference type="FunFam" id="3.40.50.2000:FF:000036">
    <property type="entry name" value="Alpha,alpha-trehalose-phosphate synthase subunit Tps2"/>
    <property type="match status" value="1"/>
</dbReference>
<dbReference type="FunFam" id="3.30.70.1020:FF:000002">
    <property type="entry name" value="Trehalose-6-phosphate synthase 2"/>
    <property type="match status" value="1"/>
</dbReference>
<comment type="similarity">
    <text evidence="1">In the N-terminal section; belongs to the glycosyltransferase 20 family.</text>
</comment>
<dbReference type="Gene3D" id="3.30.70.1020">
    <property type="entry name" value="Trehalose-6-phosphate phosphatase related protein, domain 2"/>
    <property type="match status" value="1"/>
</dbReference>
<dbReference type="Gene3D" id="3.40.50.1000">
    <property type="entry name" value="HAD superfamily/HAD-like"/>
    <property type="match status" value="1"/>
</dbReference>
<name>A0A8H7BTU3_9FUNG</name>
<dbReference type="GO" id="GO:0005829">
    <property type="term" value="C:cytosol"/>
    <property type="evidence" value="ECO:0007669"/>
    <property type="project" value="TreeGrafter"/>
</dbReference>
<dbReference type="PANTHER" id="PTHR10788">
    <property type="entry name" value="TREHALOSE-6-PHOSPHATE SYNTHASE"/>
    <property type="match status" value="1"/>
</dbReference>
<dbReference type="Pfam" id="PF00982">
    <property type="entry name" value="Glyco_transf_20"/>
    <property type="match status" value="1"/>
</dbReference>
<comment type="similarity">
    <text evidence="2">In the C-terminal section; belongs to the trehalose phosphatase family.</text>
</comment>
<evidence type="ECO:0000313" key="5">
    <source>
        <dbReference type="Proteomes" id="UP000605846"/>
    </source>
</evidence>
<dbReference type="CDD" id="cd03788">
    <property type="entry name" value="GT20_TPS"/>
    <property type="match status" value="1"/>
</dbReference>
<dbReference type="SUPFAM" id="SSF56784">
    <property type="entry name" value="HAD-like"/>
    <property type="match status" value="1"/>
</dbReference>
<dbReference type="GO" id="GO:0005992">
    <property type="term" value="P:trehalose biosynthetic process"/>
    <property type="evidence" value="ECO:0007669"/>
    <property type="project" value="InterPro"/>
</dbReference>
<dbReference type="InterPro" id="IPR023214">
    <property type="entry name" value="HAD_sf"/>
</dbReference>
<dbReference type="SUPFAM" id="SSF53756">
    <property type="entry name" value="UDP-Glycosyltransferase/glycogen phosphorylase"/>
    <property type="match status" value="1"/>
</dbReference>